<reference evidence="2" key="1">
    <citation type="submission" date="2015-12" db="EMBL/GenBank/DDBJ databases">
        <title>Gene expression during late stages of embryo sac development: a critical building block for successful pollen-pistil interactions.</title>
        <authorList>
            <person name="Liu Y."/>
            <person name="Joly V."/>
            <person name="Sabar M."/>
            <person name="Matton D.P."/>
        </authorList>
    </citation>
    <scope>NUCLEOTIDE SEQUENCE</scope>
</reference>
<evidence type="ECO:0000256" key="1">
    <source>
        <dbReference type="SAM" id="Phobius"/>
    </source>
</evidence>
<feature type="transmembrane region" description="Helical" evidence="1">
    <location>
        <begin position="7"/>
        <end position="25"/>
    </location>
</feature>
<feature type="non-terminal residue" evidence="2">
    <location>
        <position position="1"/>
    </location>
</feature>
<accession>A0A0V0GUT3</accession>
<name>A0A0V0GUT3_SOLCH</name>
<feature type="transmembrane region" description="Helical" evidence="1">
    <location>
        <begin position="45"/>
        <end position="69"/>
    </location>
</feature>
<organism evidence="2">
    <name type="scientific">Solanum chacoense</name>
    <name type="common">Chaco potato</name>
    <dbReference type="NCBI Taxonomy" id="4108"/>
    <lineage>
        <taxon>Eukaryota</taxon>
        <taxon>Viridiplantae</taxon>
        <taxon>Streptophyta</taxon>
        <taxon>Embryophyta</taxon>
        <taxon>Tracheophyta</taxon>
        <taxon>Spermatophyta</taxon>
        <taxon>Magnoliopsida</taxon>
        <taxon>eudicotyledons</taxon>
        <taxon>Gunneridae</taxon>
        <taxon>Pentapetalae</taxon>
        <taxon>asterids</taxon>
        <taxon>lamiids</taxon>
        <taxon>Solanales</taxon>
        <taxon>Solanaceae</taxon>
        <taxon>Solanoideae</taxon>
        <taxon>Solaneae</taxon>
        <taxon>Solanum</taxon>
    </lineage>
</organism>
<dbReference type="EMBL" id="GEDG01030935">
    <property type="protein sequence ID" value="JAP11667.1"/>
    <property type="molecule type" value="Transcribed_RNA"/>
</dbReference>
<proteinExistence type="predicted"/>
<dbReference type="AlphaFoldDB" id="A0A0V0GUT3"/>
<keyword evidence="1" id="KW-0812">Transmembrane</keyword>
<sequence>VSLVIYNCYICFCFLIVYTYLEIFFRTKQCHVTPPSTFLNPPLLYIYRFTLFLISCIITFTTFTTPYFYDSSYFFKKNYTI</sequence>
<keyword evidence="1" id="KW-1133">Transmembrane helix</keyword>
<protein>
    <submittedName>
        <fullName evidence="2">Putative ovule protein</fullName>
    </submittedName>
</protein>
<evidence type="ECO:0000313" key="2">
    <source>
        <dbReference type="EMBL" id="JAP11667.1"/>
    </source>
</evidence>
<keyword evidence="1" id="KW-0472">Membrane</keyword>